<evidence type="ECO:0000256" key="1">
    <source>
        <dbReference type="ARBA" id="ARBA00022737"/>
    </source>
</evidence>
<dbReference type="Gene3D" id="3.40.50.300">
    <property type="entry name" value="P-loop containing nucleotide triphosphate hydrolases"/>
    <property type="match status" value="1"/>
</dbReference>
<sequence>MASTEHPRSKVVDEPASLGLSLIADPENPTADVVFVHGFNGNPERTWLHKGDANSQSSASSRDYTDERPRKIQKAFDPFKASRDRTSRDRKAVYWPRDLLPQSLPHARVLTYGYDASLGHRLGPSHSQKTVYDFAKDFLLELEAVRRCQPKRPLVFMAHSLGGIVVKEMLRQSYGYLDHQPELRALSESTSGIIFFGTPHGGADPRSLLKTIAENVAWAIGVTFNKQVVETLLPSSERLRQLRDEFGPMARARGWIVHCFQEDHGITALNGRKVVEDVSSCLGDASLELTQHIADDHMEYQKVVAAIDRVFADHKSPCVPARTALNNAERQAYINSLRFDQIDARHASIKSAHSKTCKWLLKKSEYLDWLTPERQVEHNGFLWIKGKAGSGKSTMLKYILSHANKTMPGTPIISFFFNARGYALEKSTIGMYRSLLWQLFEHVPELQSGLDVLPRPSLSATGEFDGEWQLETLIGIFQNAVSAIGERGLICFIDALDECHEDDVRRMVACFENLGQEATESGLQVRICFSSRQYPHITVDRCIELVLEGQEGHQQDLANYLHSELKIGKSQRCEKIKEELLRRTNGIFLWLVLVVRILQKEFDRGRVHALQTRLEEIPPGLDELFRDILTRDTRNADDLLVCLQWILFAKRPLKREELYFAILAGTEPQHLGPWDATEVTPTVMDRFILDCSKGLTALTRTKNQTVQFIHESVRDYLLKGNGLAHIRQDLVANFSGSSHERLKLCCQNYLAIRIPELGLTDAPTPADVEGAEQQPDNESDDVGEIPFRDNEDNKMSAVTSHQDSKQLRERLCLRYPFLDYAVNHVFNHAEAALVTGISQGVFIDQFDLAAWTSRNNVLQKFKTRRYSSSVTLLYIFAEKDLPALICQELGRVPDMDLRGERYICPLRAAIAHKNEAAIQAFLKPADRKRDARISTSSTGSQDEQHSESVSVLLQGKAELFSSARKWSVFLWASRTTSWPQEKSWYTVKRSHCAMLLP</sequence>
<feature type="region of interest" description="Disordered" evidence="2">
    <location>
        <begin position="45"/>
        <end position="71"/>
    </location>
</feature>
<dbReference type="VEuPathDB" id="FungiDB:G647_09434"/>
<dbReference type="PANTHER" id="PTHR10039:SF5">
    <property type="entry name" value="NACHT DOMAIN-CONTAINING PROTEIN"/>
    <property type="match status" value="1"/>
</dbReference>
<evidence type="ECO:0000313" key="5">
    <source>
        <dbReference type="Proteomes" id="UP000094526"/>
    </source>
</evidence>
<dbReference type="InterPro" id="IPR029058">
    <property type="entry name" value="AB_hydrolase_fold"/>
</dbReference>
<dbReference type="eggNOG" id="KOG4177">
    <property type="taxonomic scope" value="Eukaryota"/>
</dbReference>
<evidence type="ECO:0000313" key="4">
    <source>
        <dbReference type="EMBL" id="OCT54189.1"/>
    </source>
</evidence>
<comment type="caution">
    <text evidence="4">The sequence shown here is derived from an EMBL/GenBank/DDBJ whole genome shotgun (WGS) entry which is preliminary data.</text>
</comment>
<evidence type="ECO:0000259" key="3">
    <source>
        <dbReference type="Pfam" id="PF24883"/>
    </source>
</evidence>
<dbReference type="PANTHER" id="PTHR10039">
    <property type="entry name" value="AMELOGENIN"/>
    <property type="match status" value="1"/>
</dbReference>
<feature type="compositionally biased region" description="Polar residues" evidence="2">
    <location>
        <begin position="53"/>
        <end position="62"/>
    </location>
</feature>
<dbReference type="VEuPathDB" id="FungiDB:G647_09433"/>
<dbReference type="Proteomes" id="UP000094526">
    <property type="component" value="Unassembled WGS sequence"/>
</dbReference>
<keyword evidence="5" id="KW-1185">Reference proteome</keyword>
<dbReference type="SUPFAM" id="SSF53474">
    <property type="entry name" value="alpha/beta-Hydrolases"/>
    <property type="match status" value="1"/>
</dbReference>
<dbReference type="InterPro" id="IPR056884">
    <property type="entry name" value="NPHP3-like_N"/>
</dbReference>
<gene>
    <name evidence="4" type="ORF">CLCR_00227</name>
</gene>
<proteinExistence type="predicted"/>
<feature type="region of interest" description="Disordered" evidence="2">
    <location>
        <begin position="762"/>
        <end position="800"/>
    </location>
</feature>
<protein>
    <recommendedName>
        <fullName evidence="3">Nephrocystin 3-like N-terminal domain-containing protein</fullName>
    </recommendedName>
</protein>
<organism evidence="4 5">
    <name type="scientific">Cladophialophora carrionii</name>
    <dbReference type="NCBI Taxonomy" id="86049"/>
    <lineage>
        <taxon>Eukaryota</taxon>
        <taxon>Fungi</taxon>
        <taxon>Dikarya</taxon>
        <taxon>Ascomycota</taxon>
        <taxon>Pezizomycotina</taxon>
        <taxon>Eurotiomycetes</taxon>
        <taxon>Chaetothyriomycetidae</taxon>
        <taxon>Chaetothyriales</taxon>
        <taxon>Herpotrichiellaceae</taxon>
        <taxon>Cladophialophora</taxon>
    </lineage>
</organism>
<accession>A0A1C1D054</accession>
<feature type="domain" description="Nephrocystin 3-like N-terminal" evidence="3">
    <location>
        <begin position="356"/>
        <end position="532"/>
    </location>
</feature>
<dbReference type="SUPFAM" id="SSF52540">
    <property type="entry name" value="P-loop containing nucleoside triphosphate hydrolases"/>
    <property type="match status" value="1"/>
</dbReference>
<dbReference type="VEuPathDB" id="FungiDB:CLCR_00227"/>
<dbReference type="OrthoDB" id="194358at2759"/>
<keyword evidence="1" id="KW-0677">Repeat</keyword>
<dbReference type="STRING" id="86049.A0A1C1D054"/>
<dbReference type="AlphaFoldDB" id="A0A1C1D054"/>
<reference evidence="5" key="1">
    <citation type="submission" date="2015-07" db="EMBL/GenBank/DDBJ databases">
        <authorList>
            <person name="Teixeira M.M."/>
            <person name="Souza R.C."/>
            <person name="Almeida L.G."/>
            <person name="Vicente V.A."/>
            <person name="de Hoog S."/>
            <person name="Bocca A.L."/>
            <person name="de Almeida S.R."/>
            <person name="Vasconcelos A.T."/>
            <person name="Felipe M.S."/>
        </authorList>
    </citation>
    <scope>NUCLEOTIDE SEQUENCE [LARGE SCALE GENOMIC DNA]</scope>
    <source>
        <strain evidence="5">KSF</strain>
    </source>
</reference>
<evidence type="ECO:0000256" key="2">
    <source>
        <dbReference type="SAM" id="MobiDB-lite"/>
    </source>
</evidence>
<dbReference type="InterPro" id="IPR027417">
    <property type="entry name" value="P-loop_NTPase"/>
</dbReference>
<dbReference type="EMBL" id="LGRB01000005">
    <property type="protein sequence ID" value="OCT54189.1"/>
    <property type="molecule type" value="Genomic_DNA"/>
</dbReference>
<name>A0A1C1D054_9EURO</name>
<dbReference type="Gene3D" id="3.40.50.1820">
    <property type="entry name" value="alpha/beta hydrolase"/>
    <property type="match status" value="1"/>
</dbReference>
<dbReference type="Pfam" id="PF24883">
    <property type="entry name" value="NPHP3_N"/>
    <property type="match status" value="1"/>
</dbReference>